<comment type="caution">
    <text evidence="2">The sequence shown here is derived from an EMBL/GenBank/DDBJ whole genome shotgun (WGS) entry which is preliminary data.</text>
</comment>
<dbReference type="GO" id="GO:0007030">
    <property type="term" value="P:Golgi organization"/>
    <property type="evidence" value="ECO:0007669"/>
    <property type="project" value="TreeGrafter"/>
</dbReference>
<dbReference type="GO" id="GO:0032880">
    <property type="term" value="P:regulation of protein localization"/>
    <property type="evidence" value="ECO:0007669"/>
    <property type="project" value="TreeGrafter"/>
</dbReference>
<evidence type="ECO:0000259" key="1">
    <source>
        <dbReference type="PROSITE" id="PS50826"/>
    </source>
</evidence>
<dbReference type="SUPFAM" id="SSF140741">
    <property type="entry name" value="RUN domain-like"/>
    <property type="match status" value="1"/>
</dbReference>
<dbReference type="PROSITE" id="PS50826">
    <property type="entry name" value="RUN"/>
    <property type="match status" value="1"/>
</dbReference>
<dbReference type="Gene3D" id="1.20.58.900">
    <property type="match status" value="1"/>
</dbReference>
<evidence type="ECO:0000313" key="3">
    <source>
        <dbReference type="Proteomes" id="UP000324629"/>
    </source>
</evidence>
<evidence type="ECO:0000313" key="2">
    <source>
        <dbReference type="EMBL" id="KAA3674941.1"/>
    </source>
</evidence>
<dbReference type="GO" id="GO:0010008">
    <property type="term" value="C:endosome membrane"/>
    <property type="evidence" value="ECO:0007669"/>
    <property type="project" value="TreeGrafter"/>
</dbReference>
<name>A0A5J4NHV5_9TREM</name>
<dbReference type="InterPro" id="IPR053015">
    <property type="entry name" value="PH_domain-containing_M2"/>
</dbReference>
<dbReference type="GO" id="GO:0032418">
    <property type="term" value="P:lysosome localization"/>
    <property type="evidence" value="ECO:0007669"/>
    <property type="project" value="TreeGrafter"/>
</dbReference>
<proteinExistence type="predicted"/>
<dbReference type="PANTHER" id="PTHR46556:SF1">
    <property type="entry name" value="PLECKSTRIN HOMOLOGY DOMAIN-CONTAINING FAMILY M MEMBER 2"/>
    <property type="match status" value="1"/>
</dbReference>
<dbReference type="Pfam" id="PF02759">
    <property type="entry name" value="RUN"/>
    <property type="match status" value="1"/>
</dbReference>
<accession>A0A5J4NHV5</accession>
<protein>
    <recommendedName>
        <fullName evidence="1">RUN domain-containing protein</fullName>
    </recommendedName>
</protein>
<gene>
    <name evidence="2" type="ORF">DEA37_0001530</name>
</gene>
<dbReference type="InterPro" id="IPR037213">
    <property type="entry name" value="Run_dom_sf"/>
</dbReference>
<dbReference type="Proteomes" id="UP000324629">
    <property type="component" value="Unassembled WGS sequence"/>
</dbReference>
<dbReference type="PANTHER" id="PTHR46556">
    <property type="entry name" value="PLECKSTRIN HOMOLOGY DOMAIN-CONTAINING FAMILY M MEMBER 2"/>
    <property type="match status" value="1"/>
</dbReference>
<dbReference type="SMART" id="SM00593">
    <property type="entry name" value="RUN"/>
    <property type="match status" value="1"/>
</dbReference>
<dbReference type="AlphaFoldDB" id="A0A5J4NHV5"/>
<sequence>MCQKDELSNLLRISVKTLLQEYANEPFKYVHDDAVTTAICSVLEACFLHKIVLKSIFLFPVQSRAHPRSQVSPVLSGLLSVQPCFWPLIKSLVPKHLADALANTGGRRTDCGRCRVWVRHSLNETTLYSYLSVIRSDASKLSEFYSADAVLRDADFLTELMKLIELLEELRFRLDLNSPLLNTWDSSDAPRLLGWSLDRERPIPTSLLTEESCTPESVERLEQAVLSRLSHTSPNLSLADDVVDGDISDSEGATKRICVWDRTLANSDVVSRIKQNNVDLCKVQIFSFN</sequence>
<dbReference type="EMBL" id="QNGE01002812">
    <property type="protein sequence ID" value="KAA3674941.1"/>
    <property type="molecule type" value="Genomic_DNA"/>
</dbReference>
<feature type="domain" description="RUN" evidence="1">
    <location>
        <begin position="30"/>
        <end position="179"/>
    </location>
</feature>
<keyword evidence="3" id="KW-1185">Reference proteome</keyword>
<dbReference type="GO" id="GO:0019894">
    <property type="term" value="F:kinesin binding"/>
    <property type="evidence" value="ECO:0007669"/>
    <property type="project" value="TreeGrafter"/>
</dbReference>
<dbReference type="InterPro" id="IPR004012">
    <property type="entry name" value="Run_dom"/>
</dbReference>
<reference evidence="2 3" key="1">
    <citation type="journal article" date="2019" name="Gigascience">
        <title>Whole-genome sequence of the oriental lung fluke Paragonimus westermani.</title>
        <authorList>
            <person name="Oey H."/>
            <person name="Zakrzewski M."/>
            <person name="Narain K."/>
            <person name="Devi K.R."/>
            <person name="Agatsuma T."/>
            <person name="Nawaratna S."/>
            <person name="Gobert G.N."/>
            <person name="Jones M.K."/>
            <person name="Ragan M.A."/>
            <person name="McManus D.P."/>
            <person name="Krause L."/>
        </authorList>
    </citation>
    <scope>NUCLEOTIDE SEQUENCE [LARGE SCALE GENOMIC DNA]</scope>
    <source>
        <strain evidence="2 3">IND2009</strain>
    </source>
</reference>
<organism evidence="2 3">
    <name type="scientific">Paragonimus westermani</name>
    <dbReference type="NCBI Taxonomy" id="34504"/>
    <lineage>
        <taxon>Eukaryota</taxon>
        <taxon>Metazoa</taxon>
        <taxon>Spiralia</taxon>
        <taxon>Lophotrochozoa</taxon>
        <taxon>Platyhelminthes</taxon>
        <taxon>Trematoda</taxon>
        <taxon>Digenea</taxon>
        <taxon>Plagiorchiida</taxon>
        <taxon>Troglotremata</taxon>
        <taxon>Troglotrematidae</taxon>
        <taxon>Paragonimus</taxon>
    </lineage>
</organism>